<dbReference type="Proteomes" id="UP000664277">
    <property type="component" value="Unassembled WGS sequence"/>
</dbReference>
<reference evidence="2" key="1">
    <citation type="submission" date="2021-02" db="EMBL/GenBank/DDBJ databases">
        <title>Genome-Resolved Metagenomics of a Microbial Community Performing Photosynthetic Biological Nutrient Removal.</title>
        <authorList>
            <person name="Mcdaniel E.A."/>
        </authorList>
    </citation>
    <scope>NUCLEOTIDE SEQUENCE</scope>
    <source>
        <strain evidence="2">UWPOB_OBS1</strain>
    </source>
</reference>
<organism evidence="2 3">
    <name type="scientific">Candidatus Obscuribacter phosphatis</name>
    <dbReference type="NCBI Taxonomy" id="1906157"/>
    <lineage>
        <taxon>Bacteria</taxon>
        <taxon>Bacillati</taxon>
        <taxon>Candidatus Melainabacteria</taxon>
        <taxon>Candidatus Obscuribacterales</taxon>
        <taxon>Candidatus Obscuribacteraceae</taxon>
        <taxon>Candidatus Obscuribacter</taxon>
    </lineage>
</organism>
<evidence type="ECO:0000256" key="1">
    <source>
        <dbReference type="SAM" id="MobiDB-lite"/>
    </source>
</evidence>
<accession>A0A8J7TNT1</accession>
<evidence type="ECO:0000313" key="2">
    <source>
        <dbReference type="EMBL" id="MBN8661303.1"/>
    </source>
</evidence>
<comment type="caution">
    <text evidence="2">The sequence shown here is derived from an EMBL/GenBank/DDBJ whole genome shotgun (WGS) entry which is preliminary data.</text>
</comment>
<dbReference type="AlphaFoldDB" id="A0A8J7TNT1"/>
<protein>
    <submittedName>
        <fullName evidence="2">Uncharacterized protein</fullName>
    </submittedName>
</protein>
<feature type="region of interest" description="Disordered" evidence="1">
    <location>
        <begin position="1"/>
        <end position="47"/>
    </location>
</feature>
<name>A0A8J7TNT1_9BACT</name>
<gene>
    <name evidence="2" type="ORF">J0M35_13125</name>
</gene>
<sequence length="47" mass="4983">MKIPTASSAEGVKGKETKNLTNPFARLLGLNGSNKTKDQSQENHALG</sequence>
<proteinExistence type="predicted"/>
<evidence type="ECO:0000313" key="3">
    <source>
        <dbReference type="Proteomes" id="UP000664277"/>
    </source>
</evidence>
<dbReference type="EMBL" id="JAFLCK010000018">
    <property type="protein sequence ID" value="MBN8661303.1"/>
    <property type="molecule type" value="Genomic_DNA"/>
</dbReference>